<dbReference type="EMBL" id="CARXXK010000005">
    <property type="protein sequence ID" value="CAI6367936.1"/>
    <property type="molecule type" value="Genomic_DNA"/>
</dbReference>
<sequence>MLSSIKVSSISDYDLFYKKVNISETEQSTIYMNYSSDATDQKSLDLEVNAFYIYLNCKFSSWTIYELYNFVNKFPSFYSNTFPNSSIEKSEFSTEFEKLKEILENILIHIERFINELNTFINKKPMFSYYSDTSILDELLLLKLKLHYITTNRILLDKTIIGIVLGSMNAIQRFLTINCNDSPPNYEDPHFYGYSIVKNNSETDIYNFLQLIEKNDVKFDPKNQTTCTIYEILLGSIAEKIFDDATIQAEVSTTETKSIIFNDYLIEVQESYDIESISRYQITVFNGIIQLIYTLIIILNAKSKINENLNKLCSPLIEELKQIEDVPKDFIICMNELSNLFLETAVKEDIIENINNHIESLNSKIELDYTTAKIDDVQNKLLDTLKVISSKIGEFQCFNQYFKQSHYEHKNRYYKPFTKNTKIIETQTESEFYMESFCSFTKSIYKICFEITILNNKGASSEKNSSLKLYTEVLKDFQAIKEYLFRLIRKMGTKNLELLKTASNIIIILENRNNYFRDISSNINRLAHIVMNELDRYGIKYCKPGKYNFLHINIIYYSEFGNKNVITEDINLFLADRPETNYNYNHFDLSFLCDKYVKDSLVFPYYKDLIMVYWKGERRNIEKFSIIEESFILNPDLLYAFFDIYFKFYVAAYLYELRILCNIIKNNSCKYNTTMVFKEERFPEDLRSFIVKLKDLEKLLVTIKEDEHKVKLVSKVDNLLQNIELQFNEFGFDFFYKSNSNQSESYTHNNLIIISKEISTKVKEFNNYYYLLINPKPQEIVEGST</sequence>
<gene>
    <name evidence="1" type="ORF">MEUPH1_LOCUS22348</name>
</gene>
<keyword evidence="2" id="KW-1185">Reference proteome</keyword>
<organism evidence="1 2">
    <name type="scientific">Macrosiphum euphorbiae</name>
    <name type="common">potato aphid</name>
    <dbReference type="NCBI Taxonomy" id="13131"/>
    <lineage>
        <taxon>Eukaryota</taxon>
        <taxon>Metazoa</taxon>
        <taxon>Ecdysozoa</taxon>
        <taxon>Arthropoda</taxon>
        <taxon>Hexapoda</taxon>
        <taxon>Insecta</taxon>
        <taxon>Pterygota</taxon>
        <taxon>Neoptera</taxon>
        <taxon>Paraneoptera</taxon>
        <taxon>Hemiptera</taxon>
        <taxon>Sternorrhyncha</taxon>
        <taxon>Aphidomorpha</taxon>
        <taxon>Aphidoidea</taxon>
        <taxon>Aphididae</taxon>
        <taxon>Macrosiphini</taxon>
        <taxon>Macrosiphum</taxon>
    </lineage>
</organism>
<comment type="caution">
    <text evidence="1">The sequence shown here is derived from an EMBL/GenBank/DDBJ whole genome shotgun (WGS) entry which is preliminary data.</text>
</comment>
<accession>A0AAV0XIK1</accession>
<dbReference type="Proteomes" id="UP001160148">
    <property type="component" value="Unassembled WGS sequence"/>
</dbReference>
<evidence type="ECO:0000313" key="2">
    <source>
        <dbReference type="Proteomes" id="UP001160148"/>
    </source>
</evidence>
<reference evidence="1 2" key="1">
    <citation type="submission" date="2023-01" db="EMBL/GenBank/DDBJ databases">
        <authorList>
            <person name="Whitehead M."/>
        </authorList>
    </citation>
    <scope>NUCLEOTIDE SEQUENCE [LARGE SCALE GENOMIC DNA]</scope>
</reference>
<proteinExistence type="predicted"/>
<evidence type="ECO:0000313" key="1">
    <source>
        <dbReference type="EMBL" id="CAI6367936.1"/>
    </source>
</evidence>
<protein>
    <submittedName>
        <fullName evidence="1">Uncharacterized protein</fullName>
    </submittedName>
</protein>
<dbReference type="AlphaFoldDB" id="A0AAV0XIK1"/>
<name>A0AAV0XIK1_9HEMI</name>